<comment type="caution">
    <text evidence="1">The sequence shown here is derived from an EMBL/GenBank/DDBJ whole genome shotgun (WGS) entry which is preliminary data.</text>
</comment>
<protein>
    <submittedName>
        <fullName evidence="1">Uncharacterized protein</fullName>
    </submittedName>
</protein>
<organism evidence="1 2">
    <name type="scientific">Mycena sanguinolenta</name>
    <dbReference type="NCBI Taxonomy" id="230812"/>
    <lineage>
        <taxon>Eukaryota</taxon>
        <taxon>Fungi</taxon>
        <taxon>Dikarya</taxon>
        <taxon>Basidiomycota</taxon>
        <taxon>Agaricomycotina</taxon>
        <taxon>Agaricomycetes</taxon>
        <taxon>Agaricomycetidae</taxon>
        <taxon>Agaricales</taxon>
        <taxon>Marasmiineae</taxon>
        <taxon>Mycenaceae</taxon>
        <taxon>Mycena</taxon>
    </lineage>
</organism>
<dbReference type="SUPFAM" id="SSF52047">
    <property type="entry name" value="RNI-like"/>
    <property type="match status" value="1"/>
</dbReference>
<reference evidence="1" key="1">
    <citation type="submission" date="2020-05" db="EMBL/GenBank/DDBJ databases">
        <title>Mycena genomes resolve the evolution of fungal bioluminescence.</title>
        <authorList>
            <person name="Tsai I.J."/>
        </authorList>
    </citation>
    <scope>NUCLEOTIDE SEQUENCE</scope>
    <source>
        <strain evidence="1">160909Yilan</strain>
    </source>
</reference>
<dbReference type="Proteomes" id="UP000623467">
    <property type="component" value="Unassembled WGS sequence"/>
</dbReference>
<dbReference type="EMBL" id="JACAZH010000025">
    <property type="protein sequence ID" value="KAF7342558.1"/>
    <property type="molecule type" value="Genomic_DNA"/>
</dbReference>
<dbReference type="OrthoDB" id="2745898at2759"/>
<keyword evidence="2" id="KW-1185">Reference proteome</keyword>
<evidence type="ECO:0000313" key="2">
    <source>
        <dbReference type="Proteomes" id="UP000623467"/>
    </source>
</evidence>
<proteinExistence type="predicted"/>
<accession>A0A8H6XJ85</accession>
<evidence type="ECO:0000313" key="1">
    <source>
        <dbReference type="EMBL" id="KAF7342558.1"/>
    </source>
</evidence>
<name>A0A8H6XJ85_9AGAR</name>
<dbReference type="AlphaFoldDB" id="A0A8H6XJ85"/>
<sequence length="405" mass="43605">MPTIPQELVEVILADFDPVVDRASLESVALTAINFAGPAQRVLFRSLGIHGHQKLGSFDRAFNLLAGSPHIGPYVKDLTIKLPLKAALEHHHLLERLLPQFSNVRRCVLNGVGVSWDDLQPALQSALTAFILRGTLDKLHLLHITNLPAGLIPLIAQTTPVLSLQNVFIKRGAPFSQGEQASSEIPHLTHLMLSSPHGMQSHLCQQLTSPSCTANLLRLAVDQGLFADDLLHAVAPTLKELSLNCTGTHQPFTLPSLPHLVTLELQIAPSWVSMLPEWLPVALASLPDSVPALRTLTVRIALPVLDAYARKQDLALLATPGTTAVLAAVDTVLHGAVSLCVWELTMAEPAGAVMSAVGNSTVGAHSALVFARFRAAVEKNVTRMCAEGTLEIRYAQRMGYVESLP</sequence>
<gene>
    <name evidence="1" type="ORF">MSAN_02012100</name>
</gene>